<protein>
    <submittedName>
        <fullName evidence="1">Uncharacterized protein</fullName>
    </submittedName>
</protein>
<evidence type="ECO:0000313" key="2">
    <source>
        <dbReference type="Proteomes" id="UP001151760"/>
    </source>
</evidence>
<reference evidence="1" key="1">
    <citation type="journal article" date="2022" name="Int. J. Mol. Sci.">
        <title>Draft Genome of Tanacetum Coccineum: Genomic Comparison of Closely Related Tanacetum-Family Plants.</title>
        <authorList>
            <person name="Yamashiro T."/>
            <person name="Shiraishi A."/>
            <person name="Nakayama K."/>
            <person name="Satake H."/>
        </authorList>
    </citation>
    <scope>NUCLEOTIDE SEQUENCE</scope>
</reference>
<comment type="caution">
    <text evidence="1">The sequence shown here is derived from an EMBL/GenBank/DDBJ whole genome shotgun (WGS) entry which is preliminary data.</text>
</comment>
<organism evidence="1 2">
    <name type="scientific">Tanacetum coccineum</name>
    <dbReference type="NCBI Taxonomy" id="301880"/>
    <lineage>
        <taxon>Eukaryota</taxon>
        <taxon>Viridiplantae</taxon>
        <taxon>Streptophyta</taxon>
        <taxon>Embryophyta</taxon>
        <taxon>Tracheophyta</taxon>
        <taxon>Spermatophyta</taxon>
        <taxon>Magnoliopsida</taxon>
        <taxon>eudicotyledons</taxon>
        <taxon>Gunneridae</taxon>
        <taxon>Pentapetalae</taxon>
        <taxon>asterids</taxon>
        <taxon>campanulids</taxon>
        <taxon>Asterales</taxon>
        <taxon>Asteraceae</taxon>
        <taxon>Asteroideae</taxon>
        <taxon>Anthemideae</taxon>
        <taxon>Anthemidinae</taxon>
        <taxon>Tanacetum</taxon>
    </lineage>
</organism>
<dbReference type="PANTHER" id="PTHR11439:SF509">
    <property type="entry name" value="RNA-DIRECTED DNA POLYMERASE"/>
    <property type="match status" value="1"/>
</dbReference>
<gene>
    <name evidence="1" type="ORF">Tco_1111506</name>
</gene>
<proteinExistence type="predicted"/>
<keyword evidence="2" id="KW-1185">Reference proteome</keyword>
<dbReference type="PANTHER" id="PTHR11439">
    <property type="entry name" value="GAG-POL-RELATED RETROTRANSPOSON"/>
    <property type="match status" value="1"/>
</dbReference>
<reference evidence="1" key="2">
    <citation type="submission" date="2022-01" db="EMBL/GenBank/DDBJ databases">
        <authorList>
            <person name="Yamashiro T."/>
            <person name="Shiraishi A."/>
            <person name="Satake H."/>
            <person name="Nakayama K."/>
        </authorList>
    </citation>
    <scope>NUCLEOTIDE SEQUENCE</scope>
</reference>
<evidence type="ECO:0000313" key="1">
    <source>
        <dbReference type="EMBL" id="GJU01168.1"/>
    </source>
</evidence>
<accession>A0ABQ5IPA3</accession>
<name>A0ABQ5IPA3_9ASTR</name>
<dbReference type="Proteomes" id="UP001151760">
    <property type="component" value="Unassembled WGS sequence"/>
</dbReference>
<sequence length="155" mass="17696">METSDPVDTPMVEKSKLDAYPQGKEAKPTKKHLHAVKRIFQYLRGTINMGLWYSKYSCIALTAFAYADHAGCQDTRRSTSGSMKLLGDILHIDITFHFIKEKVENGVVELYFVRTEAYIFTKALGRERLDFLINKLGMRSMSPVTLKILADEEDE</sequence>
<dbReference type="EMBL" id="BQNB010020938">
    <property type="protein sequence ID" value="GJU01168.1"/>
    <property type="molecule type" value="Genomic_DNA"/>
</dbReference>